<dbReference type="InterPro" id="IPR001063">
    <property type="entry name" value="Ribosomal_uL22"/>
</dbReference>
<dbReference type="GO" id="GO:0019843">
    <property type="term" value="F:rRNA binding"/>
    <property type="evidence" value="ECO:0007669"/>
    <property type="project" value="UniProtKB-KW"/>
</dbReference>
<evidence type="ECO:0000256" key="9">
    <source>
        <dbReference type="RuleBase" id="RU004008"/>
    </source>
</evidence>
<dbReference type="InterPro" id="IPR036394">
    <property type="entry name" value="Ribosomal_uL22_sf"/>
</dbReference>
<dbReference type="SUPFAM" id="SSF54843">
    <property type="entry name" value="Ribosomal protein L22"/>
    <property type="match status" value="1"/>
</dbReference>
<evidence type="ECO:0000256" key="5">
    <source>
        <dbReference type="ARBA" id="ARBA00023274"/>
    </source>
</evidence>
<dbReference type="EMBL" id="SMFZ01000001">
    <property type="protein sequence ID" value="TCK26763.1"/>
    <property type="molecule type" value="Genomic_DNA"/>
</dbReference>
<keyword evidence="5 7" id="KW-0687">Ribonucleoprotein</keyword>
<dbReference type="InterPro" id="IPR047867">
    <property type="entry name" value="Ribosomal_uL22_bac/org-type"/>
</dbReference>
<dbReference type="PANTHER" id="PTHR13501">
    <property type="entry name" value="CHLOROPLAST 50S RIBOSOMAL PROTEIN L22-RELATED"/>
    <property type="match status" value="1"/>
</dbReference>
<evidence type="ECO:0000256" key="1">
    <source>
        <dbReference type="ARBA" id="ARBA00003478"/>
    </source>
</evidence>
<name>A0A4R1HYW3_PSEEN</name>
<keyword evidence="12" id="KW-1185">Reference proteome</keyword>
<dbReference type="GO" id="GO:0006412">
    <property type="term" value="P:translation"/>
    <property type="evidence" value="ECO:0007669"/>
    <property type="project" value="InterPro"/>
</dbReference>
<dbReference type="GO" id="GO:0022625">
    <property type="term" value="C:cytosolic large ribosomal subunit"/>
    <property type="evidence" value="ECO:0007669"/>
    <property type="project" value="TreeGrafter"/>
</dbReference>
<evidence type="ECO:0000256" key="7">
    <source>
        <dbReference type="RuleBase" id="RU004005"/>
    </source>
</evidence>
<dbReference type="GO" id="GO:0003735">
    <property type="term" value="F:structural constituent of ribosome"/>
    <property type="evidence" value="ECO:0007669"/>
    <property type="project" value="InterPro"/>
</dbReference>
<comment type="function">
    <text evidence="9">This protein binds specifically to 23S rRNA; its binding is stimulated by other ribosomal proteins, e.g., L4, L17, and L20. It is important during the early stages of 50S assembly. It makes multiple contacts with different domains of the 23S rRNA in the assembled 50S subunit and ribosome.</text>
</comment>
<comment type="subunit">
    <text evidence="3 8">Part of the 50S ribosomal subunit.</text>
</comment>
<sequence>MSSAVVEPSARADPGPSRVYVGRTNQARVDPRQALRVLERVDGMRAPDAVATLRFAAGSVCVEVARVVEQAVARARSTSGVDEDALVVTGFEVGDGEAITRVRRLAHGRADWITTRTTSVRVELTDVRVEREEP</sequence>
<comment type="similarity">
    <text evidence="2 7">Belongs to the universal ribosomal protein uL22 family.</text>
</comment>
<keyword evidence="8" id="KW-0699">rRNA-binding</keyword>
<evidence type="ECO:0000256" key="2">
    <source>
        <dbReference type="ARBA" id="ARBA00009451"/>
    </source>
</evidence>
<feature type="region of interest" description="Disordered" evidence="10">
    <location>
        <begin position="1"/>
        <end position="20"/>
    </location>
</feature>
<dbReference type="OrthoDB" id="3578834at2"/>
<comment type="function">
    <text evidence="6">This protein binds specifically to 23S rRNA; its binding is stimulated by other ribosomal proteins, e.g. L4, L17, and L20. It is important during the early stages of 50S assembly. It makes multiple contacts with different domains of the 23S rRNA in the assembled 50S subunit and ribosome.</text>
</comment>
<evidence type="ECO:0000313" key="11">
    <source>
        <dbReference type="EMBL" id="TCK26763.1"/>
    </source>
</evidence>
<accession>A0A4R1HYW3</accession>
<dbReference type="RefSeq" id="WP_132424490.1">
    <property type="nucleotide sequence ID" value="NZ_SMFZ01000001.1"/>
</dbReference>
<keyword evidence="4 7" id="KW-0689">Ribosomal protein</keyword>
<evidence type="ECO:0000256" key="8">
    <source>
        <dbReference type="RuleBase" id="RU004006"/>
    </source>
</evidence>
<reference evidence="11 12" key="1">
    <citation type="submission" date="2019-03" db="EMBL/GenBank/DDBJ databases">
        <title>Sequencing the genomes of 1000 actinobacteria strains.</title>
        <authorList>
            <person name="Klenk H.-P."/>
        </authorList>
    </citation>
    <scope>NUCLEOTIDE SEQUENCE [LARGE SCALE GENOMIC DNA]</scope>
    <source>
        <strain evidence="11 12">DSM 44969</strain>
    </source>
</reference>
<dbReference type="PANTHER" id="PTHR13501:SF8">
    <property type="entry name" value="LARGE RIBOSOMAL SUBUNIT PROTEIN UL22M"/>
    <property type="match status" value="1"/>
</dbReference>
<evidence type="ECO:0000256" key="6">
    <source>
        <dbReference type="ARBA" id="ARBA00025084"/>
    </source>
</evidence>
<evidence type="ECO:0000256" key="3">
    <source>
        <dbReference type="ARBA" id="ARBA00011838"/>
    </source>
</evidence>
<dbReference type="AlphaFoldDB" id="A0A4R1HYW3"/>
<evidence type="ECO:0000256" key="10">
    <source>
        <dbReference type="SAM" id="MobiDB-lite"/>
    </source>
</evidence>
<comment type="caution">
    <text evidence="11">The sequence shown here is derived from an EMBL/GenBank/DDBJ whole genome shotgun (WGS) entry which is preliminary data.</text>
</comment>
<evidence type="ECO:0000313" key="12">
    <source>
        <dbReference type="Proteomes" id="UP000295560"/>
    </source>
</evidence>
<keyword evidence="8" id="KW-0694">RNA-binding</keyword>
<gene>
    <name evidence="11" type="ORF">EV378_2608</name>
</gene>
<dbReference type="Proteomes" id="UP000295560">
    <property type="component" value="Unassembled WGS sequence"/>
</dbReference>
<proteinExistence type="inferred from homology"/>
<organism evidence="11 12">
    <name type="scientific">Pseudonocardia endophytica</name>
    <dbReference type="NCBI Taxonomy" id="401976"/>
    <lineage>
        <taxon>Bacteria</taxon>
        <taxon>Bacillati</taxon>
        <taxon>Actinomycetota</taxon>
        <taxon>Actinomycetes</taxon>
        <taxon>Pseudonocardiales</taxon>
        <taxon>Pseudonocardiaceae</taxon>
        <taxon>Pseudonocardia</taxon>
    </lineage>
</organism>
<evidence type="ECO:0000256" key="4">
    <source>
        <dbReference type="ARBA" id="ARBA00022980"/>
    </source>
</evidence>
<dbReference type="Pfam" id="PF00237">
    <property type="entry name" value="Ribosomal_L22"/>
    <property type="match status" value="1"/>
</dbReference>
<dbReference type="Gene3D" id="3.90.470.10">
    <property type="entry name" value="Ribosomal protein L22/L17"/>
    <property type="match status" value="1"/>
</dbReference>
<protein>
    <recommendedName>
        <fullName evidence="9">50S ribosomal protein L22</fullName>
    </recommendedName>
</protein>
<comment type="function">
    <text evidence="1">The globular domain of the protein is located near the polypeptide exit tunnel on the outside of the subunit, while an extended beta-hairpin is found that lines the wall of the exit tunnel in the center of the 70S ribosome.</text>
</comment>